<evidence type="ECO:0000313" key="3">
    <source>
        <dbReference type="EMBL" id="SMC87289.1"/>
    </source>
</evidence>
<feature type="signal peptide" evidence="1">
    <location>
        <begin position="1"/>
        <end position="26"/>
    </location>
</feature>
<dbReference type="InterPro" id="IPR013783">
    <property type="entry name" value="Ig-like_fold"/>
</dbReference>
<dbReference type="RefSeq" id="WP_084289283.1">
    <property type="nucleotide sequence ID" value="NZ_FWYB01000004.1"/>
</dbReference>
<dbReference type="OrthoDB" id="5134860at2"/>
<proteinExistence type="predicted"/>
<keyword evidence="4" id="KW-1185">Reference proteome</keyword>
<dbReference type="Proteomes" id="UP000192678">
    <property type="component" value="Unassembled WGS sequence"/>
</dbReference>
<evidence type="ECO:0000313" key="4">
    <source>
        <dbReference type="Proteomes" id="UP000192678"/>
    </source>
</evidence>
<dbReference type="Gene3D" id="2.60.120.260">
    <property type="entry name" value="Galactose-binding domain-like"/>
    <property type="match status" value="1"/>
</dbReference>
<name>A0A1W2CQ00_9SPHI</name>
<dbReference type="SUPFAM" id="SSF49785">
    <property type="entry name" value="Galactose-binding domain-like"/>
    <property type="match status" value="1"/>
</dbReference>
<dbReference type="InterPro" id="IPR000601">
    <property type="entry name" value="PKD_dom"/>
</dbReference>
<keyword evidence="1" id="KW-0732">Signal</keyword>
<dbReference type="AlphaFoldDB" id="A0A1W2CQ00"/>
<dbReference type="EMBL" id="FWYB01000004">
    <property type="protein sequence ID" value="SMC87289.1"/>
    <property type="molecule type" value="Genomic_DNA"/>
</dbReference>
<dbReference type="Gene3D" id="2.60.40.10">
    <property type="entry name" value="Immunoglobulins"/>
    <property type="match status" value="1"/>
</dbReference>
<evidence type="ECO:0000256" key="1">
    <source>
        <dbReference type="SAM" id="SignalP"/>
    </source>
</evidence>
<dbReference type="STRING" id="475255.SAMN04488101_104175"/>
<dbReference type="InterPro" id="IPR008979">
    <property type="entry name" value="Galactose-bd-like_sf"/>
</dbReference>
<dbReference type="InterPro" id="IPR022409">
    <property type="entry name" value="PKD/Chitinase_dom"/>
</dbReference>
<dbReference type="PROSITE" id="PS51257">
    <property type="entry name" value="PROKAR_LIPOPROTEIN"/>
    <property type="match status" value="1"/>
</dbReference>
<dbReference type="SMART" id="SM00089">
    <property type="entry name" value="PKD"/>
    <property type="match status" value="1"/>
</dbReference>
<dbReference type="PROSITE" id="PS50093">
    <property type="entry name" value="PKD"/>
    <property type="match status" value="1"/>
</dbReference>
<dbReference type="InterPro" id="IPR035986">
    <property type="entry name" value="PKD_dom_sf"/>
</dbReference>
<organism evidence="3 4">
    <name type="scientific">Pedobacter nyackensis</name>
    <dbReference type="NCBI Taxonomy" id="475255"/>
    <lineage>
        <taxon>Bacteria</taxon>
        <taxon>Pseudomonadati</taxon>
        <taxon>Bacteroidota</taxon>
        <taxon>Sphingobacteriia</taxon>
        <taxon>Sphingobacteriales</taxon>
        <taxon>Sphingobacteriaceae</taxon>
        <taxon>Pedobacter</taxon>
    </lineage>
</organism>
<reference evidence="3 4" key="1">
    <citation type="submission" date="2017-04" db="EMBL/GenBank/DDBJ databases">
        <authorList>
            <person name="Afonso C.L."/>
            <person name="Miller P.J."/>
            <person name="Scott M.A."/>
            <person name="Spackman E."/>
            <person name="Goraichik I."/>
            <person name="Dimitrov K.M."/>
            <person name="Suarez D.L."/>
            <person name="Swayne D.E."/>
        </authorList>
    </citation>
    <scope>NUCLEOTIDE SEQUENCE [LARGE SCALE GENOMIC DNA]</scope>
    <source>
        <strain evidence="3 4">DSM 19625</strain>
    </source>
</reference>
<evidence type="ECO:0000259" key="2">
    <source>
        <dbReference type="PROSITE" id="PS50093"/>
    </source>
</evidence>
<protein>
    <submittedName>
        <fullName evidence="3">PKD repeat-containing protein</fullName>
    </submittedName>
</protein>
<accession>A0A1W2CQ00</accession>
<dbReference type="CDD" id="cd00146">
    <property type="entry name" value="PKD"/>
    <property type="match status" value="1"/>
</dbReference>
<gene>
    <name evidence="3" type="ORF">SAMN04488101_104175</name>
</gene>
<dbReference type="Pfam" id="PF00801">
    <property type="entry name" value="PKD"/>
    <property type="match status" value="1"/>
</dbReference>
<sequence>MRKKYTLTAFSILLAFVILSGGCKKAVDPPVTEAEEPKPQVTFTIGAATQKDPFTYSFKGVVKNYKEVIWSFGDGTSAYDTEVTHTYLIPGTYKVILKALNSLGYWAQQEAQVIIRAQDIVNFTAEPQVDGSLKLQPKMSAEIQDFSWYIGTAATGVPIATTQTAIIPKLTTPDFTYITLKVKTAKGAEAYYSKIITNFGDLKDITGNGVDLSVSLEHSAGSTSAEGSLKLIDGSNTTKYLISGYTNTFWMQQKVKSPAVVNAYVFVSGNDVVNRDPMTWDFVGSQDGITWVTLDSRRDIKSDVRFETRAYAFNNTTAYNYYRVNVKAVRSGTSIQLSEWRLMSTY</sequence>
<feature type="domain" description="PKD" evidence="2">
    <location>
        <begin position="70"/>
        <end position="117"/>
    </location>
</feature>
<dbReference type="SUPFAM" id="SSF49299">
    <property type="entry name" value="PKD domain"/>
    <property type="match status" value="1"/>
</dbReference>
<feature type="chain" id="PRO_5013026432" evidence="1">
    <location>
        <begin position="27"/>
        <end position="346"/>
    </location>
</feature>